<dbReference type="Proteomes" id="UP000183413">
    <property type="component" value="Unassembled WGS sequence"/>
</dbReference>
<sequence length="63" mass="7145">MTGRDQEGAGSVTSDEMVERAERVAENQLDADEYYEDVERRAVLLVESEAKRRRAPKPPRHGS</sequence>
<evidence type="ECO:0000256" key="1">
    <source>
        <dbReference type="SAM" id="MobiDB-lite"/>
    </source>
</evidence>
<dbReference type="EMBL" id="FOVH01000028">
    <property type="protein sequence ID" value="SFQ35215.1"/>
    <property type="molecule type" value="Genomic_DNA"/>
</dbReference>
<dbReference type="InParanoid" id="A0A1I5XTD6"/>
<keyword evidence="3" id="KW-1185">Reference proteome</keyword>
<feature type="region of interest" description="Disordered" evidence="1">
    <location>
        <begin position="1"/>
        <end position="32"/>
    </location>
</feature>
<reference evidence="2 3" key="1">
    <citation type="submission" date="2016-10" db="EMBL/GenBank/DDBJ databases">
        <authorList>
            <person name="de Groot N.N."/>
        </authorList>
    </citation>
    <scope>NUCLEOTIDE SEQUENCE [LARGE SCALE GENOMIC DNA]</scope>
    <source>
        <strain evidence="2 3">DSM 43067</strain>
    </source>
</reference>
<organism evidence="2 3">
    <name type="scientific">Actinomadura madurae</name>
    <dbReference type="NCBI Taxonomy" id="1993"/>
    <lineage>
        <taxon>Bacteria</taxon>
        <taxon>Bacillati</taxon>
        <taxon>Actinomycetota</taxon>
        <taxon>Actinomycetes</taxon>
        <taxon>Streptosporangiales</taxon>
        <taxon>Thermomonosporaceae</taxon>
        <taxon>Actinomadura</taxon>
    </lineage>
</organism>
<gene>
    <name evidence="2" type="ORF">SAMN04489713_12835</name>
</gene>
<evidence type="ECO:0000313" key="2">
    <source>
        <dbReference type="EMBL" id="SFQ35215.1"/>
    </source>
</evidence>
<evidence type="ECO:0000313" key="3">
    <source>
        <dbReference type="Proteomes" id="UP000183413"/>
    </source>
</evidence>
<dbReference type="AlphaFoldDB" id="A0A1I5XTD6"/>
<protein>
    <submittedName>
        <fullName evidence="2">Uncharacterized protein</fullName>
    </submittedName>
</protein>
<name>A0A1I5XTD6_9ACTN</name>
<proteinExistence type="predicted"/>
<accession>A0A1I5XTD6</accession>